<dbReference type="EMBL" id="MU005588">
    <property type="protein sequence ID" value="KAF2682017.1"/>
    <property type="molecule type" value="Genomic_DNA"/>
</dbReference>
<dbReference type="InterPro" id="IPR004360">
    <property type="entry name" value="Glyas_Fos-R_dOase_dom"/>
</dbReference>
<organism evidence="2 3">
    <name type="scientific">Lentithecium fluviatile CBS 122367</name>
    <dbReference type="NCBI Taxonomy" id="1168545"/>
    <lineage>
        <taxon>Eukaryota</taxon>
        <taxon>Fungi</taxon>
        <taxon>Dikarya</taxon>
        <taxon>Ascomycota</taxon>
        <taxon>Pezizomycotina</taxon>
        <taxon>Dothideomycetes</taxon>
        <taxon>Pleosporomycetidae</taxon>
        <taxon>Pleosporales</taxon>
        <taxon>Massarineae</taxon>
        <taxon>Lentitheciaceae</taxon>
        <taxon>Lentithecium</taxon>
    </lineage>
</organism>
<dbReference type="InterPro" id="IPR029068">
    <property type="entry name" value="Glyas_Bleomycin-R_OHBP_Dase"/>
</dbReference>
<evidence type="ECO:0000259" key="1">
    <source>
        <dbReference type="PROSITE" id="PS51819"/>
    </source>
</evidence>
<evidence type="ECO:0000313" key="2">
    <source>
        <dbReference type="EMBL" id="KAF2682017.1"/>
    </source>
</evidence>
<dbReference type="PANTHER" id="PTHR10374">
    <property type="entry name" value="LACTOYLGLUTATHIONE LYASE GLYOXALASE I"/>
    <property type="match status" value="1"/>
</dbReference>
<dbReference type="Pfam" id="PF00903">
    <property type="entry name" value="Glyoxalase"/>
    <property type="match status" value="1"/>
</dbReference>
<dbReference type="PROSITE" id="PS51819">
    <property type="entry name" value="VOC"/>
    <property type="match status" value="1"/>
</dbReference>
<dbReference type="OrthoDB" id="16820at2759"/>
<dbReference type="SUPFAM" id="SSF54593">
    <property type="entry name" value="Glyoxalase/Bleomycin resistance protein/Dihydroxybiphenyl dioxygenase"/>
    <property type="match status" value="1"/>
</dbReference>
<gene>
    <name evidence="2" type="ORF">K458DRAFT_478929</name>
</gene>
<dbReference type="PANTHER" id="PTHR10374:SF30">
    <property type="entry name" value="LACTOYLGLUTATHIONE LYASE"/>
    <property type="match status" value="1"/>
</dbReference>
<sequence length="169" mass="18754">MTSPTPKGNKFCNAALRVANLDRSASFYADVLGMKELHRTALEKTDLVFLGYPDSFDANTPLSRREGVLELVAKKNSYEDGGNAHYHSNSGFIKLAFHVSNLPEFMKRVREKDVKVVKEAGASDAPQAVASFLHCEPADLRSDTALWEALKEVCFVEDPDGYLIEIVPY</sequence>
<evidence type="ECO:0000313" key="3">
    <source>
        <dbReference type="Proteomes" id="UP000799291"/>
    </source>
</evidence>
<name>A0A6G1IUU0_9PLEO</name>
<feature type="domain" description="VOC" evidence="1">
    <location>
        <begin position="10"/>
        <end position="169"/>
    </location>
</feature>
<reference evidence="2" key="1">
    <citation type="journal article" date="2020" name="Stud. Mycol.">
        <title>101 Dothideomycetes genomes: a test case for predicting lifestyles and emergence of pathogens.</title>
        <authorList>
            <person name="Haridas S."/>
            <person name="Albert R."/>
            <person name="Binder M."/>
            <person name="Bloem J."/>
            <person name="Labutti K."/>
            <person name="Salamov A."/>
            <person name="Andreopoulos B."/>
            <person name="Baker S."/>
            <person name="Barry K."/>
            <person name="Bills G."/>
            <person name="Bluhm B."/>
            <person name="Cannon C."/>
            <person name="Castanera R."/>
            <person name="Culley D."/>
            <person name="Daum C."/>
            <person name="Ezra D."/>
            <person name="Gonzalez J."/>
            <person name="Henrissat B."/>
            <person name="Kuo A."/>
            <person name="Liang C."/>
            <person name="Lipzen A."/>
            <person name="Lutzoni F."/>
            <person name="Magnuson J."/>
            <person name="Mondo S."/>
            <person name="Nolan M."/>
            <person name="Ohm R."/>
            <person name="Pangilinan J."/>
            <person name="Park H.-J."/>
            <person name="Ramirez L."/>
            <person name="Alfaro M."/>
            <person name="Sun H."/>
            <person name="Tritt A."/>
            <person name="Yoshinaga Y."/>
            <person name="Zwiers L.-H."/>
            <person name="Turgeon B."/>
            <person name="Goodwin S."/>
            <person name="Spatafora J."/>
            <person name="Crous P."/>
            <person name="Grigoriev I."/>
        </authorList>
    </citation>
    <scope>NUCLEOTIDE SEQUENCE</scope>
    <source>
        <strain evidence="2">CBS 122367</strain>
    </source>
</reference>
<protein>
    <submittedName>
        <fullName evidence="2">Glyoxalase family protein</fullName>
    </submittedName>
</protein>
<dbReference type="AlphaFoldDB" id="A0A6G1IUU0"/>
<dbReference type="Proteomes" id="UP000799291">
    <property type="component" value="Unassembled WGS sequence"/>
</dbReference>
<proteinExistence type="predicted"/>
<dbReference type="InterPro" id="IPR037523">
    <property type="entry name" value="VOC_core"/>
</dbReference>
<accession>A0A6G1IUU0</accession>
<keyword evidence="3" id="KW-1185">Reference proteome</keyword>
<dbReference type="Gene3D" id="3.10.180.10">
    <property type="entry name" value="2,3-Dihydroxybiphenyl 1,2-Dioxygenase, domain 1"/>
    <property type="match status" value="1"/>
</dbReference>